<dbReference type="InParanoid" id="A0A067NLT7"/>
<accession>A0A067NLT7</accession>
<reference evidence="2" key="1">
    <citation type="journal article" date="2014" name="Proc. Natl. Acad. Sci. U.S.A.">
        <title>Extensive sampling of basidiomycete genomes demonstrates inadequacy of the white-rot/brown-rot paradigm for wood decay fungi.</title>
        <authorList>
            <person name="Riley R."/>
            <person name="Salamov A.A."/>
            <person name="Brown D.W."/>
            <person name="Nagy L.G."/>
            <person name="Floudas D."/>
            <person name="Held B.W."/>
            <person name="Levasseur A."/>
            <person name="Lombard V."/>
            <person name="Morin E."/>
            <person name="Otillar R."/>
            <person name="Lindquist E.A."/>
            <person name="Sun H."/>
            <person name="LaButti K.M."/>
            <person name="Schmutz J."/>
            <person name="Jabbour D."/>
            <person name="Luo H."/>
            <person name="Baker S.E."/>
            <person name="Pisabarro A.G."/>
            <person name="Walton J.D."/>
            <person name="Blanchette R.A."/>
            <person name="Henrissat B."/>
            <person name="Martin F."/>
            <person name="Cullen D."/>
            <person name="Hibbett D.S."/>
            <person name="Grigoriev I.V."/>
        </authorList>
    </citation>
    <scope>NUCLEOTIDE SEQUENCE [LARGE SCALE GENOMIC DNA]</scope>
    <source>
        <strain evidence="2">PC15</strain>
    </source>
</reference>
<dbReference type="AlphaFoldDB" id="A0A067NLT7"/>
<evidence type="ECO:0000313" key="2">
    <source>
        <dbReference type="Proteomes" id="UP000027073"/>
    </source>
</evidence>
<gene>
    <name evidence="1" type="ORF">PLEOSDRAFT_168089</name>
</gene>
<dbReference type="EMBL" id="KL198008">
    <property type="protein sequence ID" value="KDQ27975.1"/>
    <property type="molecule type" value="Genomic_DNA"/>
</dbReference>
<protein>
    <submittedName>
        <fullName evidence="1">Uncharacterized protein</fullName>
    </submittedName>
</protein>
<sequence length="106" mass="12086">MSFSLKWLSKICSHDFANMLRASKNNVDLVFGFHSHPHHSVGHLRMHVLLHDFDFRTCSTLEHDWKTIPFGAVEDVLDEEAEPKVPGGWPLQWNGTGGHVLHFNVS</sequence>
<evidence type="ECO:0000313" key="1">
    <source>
        <dbReference type="EMBL" id="KDQ27975.1"/>
    </source>
</evidence>
<dbReference type="VEuPathDB" id="FungiDB:PLEOSDRAFT_168089"/>
<dbReference type="Proteomes" id="UP000027073">
    <property type="component" value="Unassembled WGS sequence"/>
</dbReference>
<name>A0A067NLT7_PLEO1</name>
<proteinExistence type="predicted"/>
<dbReference type="HOGENOM" id="CLU_2224329_0_0_1"/>
<organism evidence="1 2">
    <name type="scientific">Pleurotus ostreatus (strain PC15)</name>
    <name type="common">Oyster mushroom</name>
    <dbReference type="NCBI Taxonomy" id="1137138"/>
    <lineage>
        <taxon>Eukaryota</taxon>
        <taxon>Fungi</taxon>
        <taxon>Dikarya</taxon>
        <taxon>Basidiomycota</taxon>
        <taxon>Agaricomycotina</taxon>
        <taxon>Agaricomycetes</taxon>
        <taxon>Agaricomycetidae</taxon>
        <taxon>Agaricales</taxon>
        <taxon>Pleurotineae</taxon>
        <taxon>Pleurotaceae</taxon>
        <taxon>Pleurotus</taxon>
    </lineage>
</organism>